<dbReference type="KEGG" id="lfi:LFML04_2455"/>
<keyword evidence="2" id="KW-1133">Transmembrane helix</keyword>
<dbReference type="EMBL" id="CP002919">
    <property type="protein sequence ID" value="AFS54644.1"/>
    <property type="molecule type" value="Genomic_DNA"/>
</dbReference>
<keyword evidence="2" id="KW-0472">Membrane</keyword>
<feature type="transmembrane region" description="Helical" evidence="2">
    <location>
        <begin position="52"/>
        <end position="69"/>
    </location>
</feature>
<dbReference type="PATRIC" id="fig|1048260.3.peg.2673"/>
<evidence type="ECO:0000256" key="1">
    <source>
        <dbReference type="SAM" id="MobiDB-lite"/>
    </source>
</evidence>
<dbReference type="Proteomes" id="UP000006177">
    <property type="component" value="Chromosome"/>
</dbReference>
<feature type="transmembrane region" description="Helical" evidence="2">
    <location>
        <begin position="12"/>
        <end position="32"/>
    </location>
</feature>
<dbReference type="HOGENOM" id="CLU_052157_0_0_0"/>
<proteinExistence type="predicted"/>
<evidence type="ECO:0000256" key="2">
    <source>
        <dbReference type="SAM" id="Phobius"/>
    </source>
</evidence>
<feature type="region of interest" description="Disordered" evidence="1">
    <location>
        <begin position="79"/>
        <end position="108"/>
    </location>
</feature>
<accession>J9ZE08</accession>
<gene>
    <name evidence="3" type="ordered locus">LFML04_2455</name>
</gene>
<feature type="compositionally biased region" description="Pro residues" evidence="1">
    <location>
        <begin position="79"/>
        <end position="97"/>
    </location>
</feature>
<evidence type="ECO:0000313" key="3">
    <source>
        <dbReference type="EMBL" id="AFS54644.1"/>
    </source>
</evidence>
<organism evidence="3 4">
    <name type="scientific">Leptospirillum ferriphilum (strain ML-04)</name>
    <dbReference type="NCBI Taxonomy" id="1048260"/>
    <lineage>
        <taxon>Bacteria</taxon>
        <taxon>Pseudomonadati</taxon>
        <taxon>Nitrospirota</taxon>
        <taxon>Nitrospiria</taxon>
        <taxon>Nitrospirales</taxon>
        <taxon>Nitrospiraceae</taxon>
        <taxon>Leptospirillum</taxon>
    </lineage>
</organism>
<dbReference type="AlphaFoldDB" id="J9ZE08"/>
<keyword evidence="2" id="KW-0812">Transmembrane</keyword>
<sequence>MGVLFRCENRKLTVIFWVTTVLLILSGLWVALGTEETHPGKNPDTTRMKGTIVVKIAFFLPILTVFFLFTDAWADPPGTPTQPAIPLPKSPSSPPPVSSQISDSTDTTPLSLNGPDALSAYKHSWNPLTAGPNMVSYADTLPEGVFNARFFFYSRFTQAQYNNSGGITGLPPGFYETQMLALEAMYFGLGSNTELAILPSLIGTDSSIGGSSINGWGLNDFTLGIKHRWIIQDPNSARPSFATFLFLTLPTTSWLGTPVPKGGLPPISVLPATHFGSPSITTTFLLRKNIRPLRFYGGLYYTYGFPGMESLTAADPKIFAQFGDLVQYKMAVEDVVNEKHGLGFILEMVGLSELPFSADGLPVNTTPRSFNLIAVQPTFEVNITPKLALSVGVLLPAWGNNEYLATTPNFSLWYYFGSGILQR</sequence>
<evidence type="ECO:0000313" key="4">
    <source>
        <dbReference type="Proteomes" id="UP000006177"/>
    </source>
</evidence>
<protein>
    <submittedName>
        <fullName evidence="3">Uncharacterized protein</fullName>
    </submittedName>
</protein>
<reference evidence="3 4" key="1">
    <citation type="journal article" date="2011" name="J. Microbiol.">
        <title>Complete genome of Leptospirillum ferriphilum ML-04 provides insight into its physiology and environmental adaptation.</title>
        <authorList>
            <person name="Mi S."/>
            <person name="Song J."/>
            <person name="Lin J."/>
            <person name="Che Y."/>
            <person name="Zheng H."/>
            <person name="Lin J."/>
        </authorList>
    </citation>
    <scope>NUCLEOTIDE SEQUENCE [LARGE SCALE GENOMIC DNA]</scope>
    <source>
        <strain evidence="3 4">ML-04</strain>
    </source>
</reference>
<name>J9ZE08_LEPFM</name>